<keyword evidence="1" id="KW-1133">Transmembrane helix</keyword>
<gene>
    <name evidence="2" type="ORF">THRCLA_04867</name>
</gene>
<organism evidence="2 3">
    <name type="scientific">Thraustotheca clavata</name>
    <dbReference type="NCBI Taxonomy" id="74557"/>
    <lineage>
        <taxon>Eukaryota</taxon>
        <taxon>Sar</taxon>
        <taxon>Stramenopiles</taxon>
        <taxon>Oomycota</taxon>
        <taxon>Saprolegniomycetes</taxon>
        <taxon>Saprolegniales</taxon>
        <taxon>Achlyaceae</taxon>
        <taxon>Thraustotheca</taxon>
    </lineage>
</organism>
<dbReference type="OrthoDB" id="67089at2759"/>
<keyword evidence="1" id="KW-0812">Transmembrane</keyword>
<dbReference type="AlphaFoldDB" id="A0A1V9ZXR9"/>
<dbReference type="Proteomes" id="UP000243217">
    <property type="component" value="Unassembled WGS sequence"/>
</dbReference>
<reference evidence="2 3" key="1">
    <citation type="journal article" date="2014" name="Genome Biol. Evol.">
        <title>The secreted proteins of Achlya hypogyna and Thraustotheca clavata identify the ancestral oomycete secretome and reveal gene acquisitions by horizontal gene transfer.</title>
        <authorList>
            <person name="Misner I."/>
            <person name="Blouin N."/>
            <person name="Leonard G."/>
            <person name="Richards T.A."/>
            <person name="Lane C.E."/>
        </authorList>
    </citation>
    <scope>NUCLEOTIDE SEQUENCE [LARGE SCALE GENOMIC DNA]</scope>
    <source>
        <strain evidence="2 3">ATCC 34112</strain>
    </source>
</reference>
<evidence type="ECO:0000313" key="3">
    <source>
        <dbReference type="Proteomes" id="UP000243217"/>
    </source>
</evidence>
<evidence type="ECO:0000313" key="2">
    <source>
        <dbReference type="EMBL" id="OQS02806.1"/>
    </source>
</evidence>
<proteinExistence type="predicted"/>
<comment type="caution">
    <text evidence="2">The sequence shown here is derived from an EMBL/GenBank/DDBJ whole genome shotgun (WGS) entry which is preliminary data.</text>
</comment>
<keyword evidence="3" id="KW-1185">Reference proteome</keyword>
<evidence type="ECO:0008006" key="4">
    <source>
        <dbReference type="Google" id="ProtNLM"/>
    </source>
</evidence>
<evidence type="ECO:0000256" key="1">
    <source>
        <dbReference type="SAM" id="Phobius"/>
    </source>
</evidence>
<sequence>MSGNPVRDFMIDLYSSLGPTKDSWAWVRDMIILTLGIRIAFVIGVASIVSFRRHIHIRSFLLVFAFVIDKFWALEVWVFTVTFIRYALLPMFMLVANIRSDFLTFFLVWTDIWANALSISVLPDNHNLVVQKFTSASIELEVFNHMNSMYPRDLVNYSQNTMNWWTYYPLTSDDPPQWLMLREFTWFFVPVIGIAVILIISKAILIVYGRYGHTTSRRIMVYEKNNANFTVSVAELHELECVPQRFIDHFFPSLNSVPMFGLVTKRLEPVRFAKQPFEIDHEFLWSSGWVILCDQYMVCQDDLPDIFTNIIFQASIFKVYCCYLKMREGKLTLAPELTTLPFWNIHWYDMFHLSLGNVHVNWLNNTSSQTKRMSNAKESILLRSQNSRNAVLKT</sequence>
<keyword evidence="1" id="KW-0472">Membrane</keyword>
<dbReference type="EMBL" id="JNBS01001075">
    <property type="protein sequence ID" value="OQS02806.1"/>
    <property type="molecule type" value="Genomic_DNA"/>
</dbReference>
<feature type="transmembrane region" description="Helical" evidence="1">
    <location>
        <begin position="184"/>
        <end position="208"/>
    </location>
</feature>
<protein>
    <recommendedName>
        <fullName evidence="4">Transmembrane protein</fullName>
    </recommendedName>
</protein>
<name>A0A1V9ZXR9_9STRA</name>
<feature type="transmembrane region" description="Helical" evidence="1">
    <location>
        <begin position="30"/>
        <end position="51"/>
    </location>
</feature>
<accession>A0A1V9ZXR9</accession>